<proteinExistence type="predicted"/>
<comment type="caution">
    <text evidence="1">The sequence shown here is derived from an EMBL/GenBank/DDBJ whole genome shotgun (WGS) entry which is preliminary data.</text>
</comment>
<organism evidence="1 2">
    <name type="scientific">Mucilaginibacter antarcticus</name>
    <dbReference type="NCBI Taxonomy" id="1855725"/>
    <lineage>
        <taxon>Bacteria</taxon>
        <taxon>Pseudomonadati</taxon>
        <taxon>Bacteroidota</taxon>
        <taxon>Sphingobacteriia</taxon>
        <taxon>Sphingobacteriales</taxon>
        <taxon>Sphingobacteriaceae</taxon>
        <taxon>Mucilaginibacter</taxon>
    </lineage>
</organism>
<protein>
    <submittedName>
        <fullName evidence="1">Uncharacterized protein</fullName>
    </submittedName>
</protein>
<dbReference type="RefSeq" id="WP_377126862.1">
    <property type="nucleotide sequence ID" value="NZ_JBHUHN010000001.1"/>
</dbReference>
<keyword evidence="2" id="KW-1185">Reference proteome</keyword>
<accession>A0ABW5XNY5</accession>
<evidence type="ECO:0000313" key="2">
    <source>
        <dbReference type="Proteomes" id="UP001597601"/>
    </source>
</evidence>
<reference evidence="2" key="1">
    <citation type="journal article" date="2019" name="Int. J. Syst. Evol. Microbiol.">
        <title>The Global Catalogue of Microorganisms (GCM) 10K type strain sequencing project: providing services to taxonomists for standard genome sequencing and annotation.</title>
        <authorList>
            <consortium name="The Broad Institute Genomics Platform"/>
            <consortium name="The Broad Institute Genome Sequencing Center for Infectious Disease"/>
            <person name="Wu L."/>
            <person name="Ma J."/>
        </authorList>
    </citation>
    <scope>NUCLEOTIDE SEQUENCE [LARGE SCALE GENOMIC DNA]</scope>
    <source>
        <strain evidence="2">KCTC 52232</strain>
    </source>
</reference>
<dbReference type="EMBL" id="JBHUON010000010">
    <property type="protein sequence ID" value="MFD2865121.1"/>
    <property type="molecule type" value="Genomic_DNA"/>
</dbReference>
<evidence type="ECO:0000313" key="1">
    <source>
        <dbReference type="EMBL" id="MFD2865121.1"/>
    </source>
</evidence>
<dbReference type="Proteomes" id="UP001597601">
    <property type="component" value="Unassembled WGS sequence"/>
</dbReference>
<name>A0ABW5XNY5_9SPHI</name>
<sequence>MKILLGILGAYAAYYTVLILWDRLRHKQKPPEAVAETGIPPNDAGNEIKALPEPAETEIIIHDTLLKSLWAYDNSDHKSMVHIRFDKQTVDLLIKFKLATGVDMTKLVAFAVKHLFKTHPELKQIIKQYLQNTKL</sequence>
<gene>
    <name evidence="1" type="ORF">ACFSYC_10530</name>
</gene>